<dbReference type="KEGG" id="rhl:LPU83_pLPU83d_0061"/>
<evidence type="ECO:0000313" key="3">
    <source>
        <dbReference type="Proteomes" id="UP000019443"/>
    </source>
</evidence>
<protein>
    <submittedName>
        <fullName evidence="2">Membrane protein</fullName>
    </submittedName>
</protein>
<dbReference type="Proteomes" id="UP000019443">
    <property type="component" value="Plasmid pLPU83d"/>
</dbReference>
<geneLocation type="plasmid" evidence="2 3">
    <name>pLPU83d</name>
</geneLocation>
<gene>
    <name evidence="2" type="ORF">LPU83_pLPU83d_0061</name>
</gene>
<proteinExistence type="predicted"/>
<keyword evidence="3" id="KW-1185">Reference proteome</keyword>
<keyword evidence="1" id="KW-1133">Transmembrane helix</keyword>
<dbReference type="AlphaFoldDB" id="W6RJZ8"/>
<evidence type="ECO:0000313" key="2">
    <source>
        <dbReference type="EMBL" id="CDM61432.1"/>
    </source>
</evidence>
<reference evidence="2" key="1">
    <citation type="submission" date="2013-11" db="EMBL/GenBank/DDBJ databases">
        <title>Draft genome sequence of the broad-host-range Rhizobium sp. LPU83 strain, a member of the low-genetic diversity Oregon-like Rhizobium sp. group.</title>
        <authorList>
            <person name="Wibberg D."/>
            <person name="Puehler A."/>
            <person name="Schlueter A."/>
        </authorList>
    </citation>
    <scope>NUCLEOTIDE SEQUENCE [LARGE SCALE GENOMIC DNA]</scope>
    <source>
        <strain evidence="2">LPU83</strain>
        <plasmid evidence="2">pLPU83d</plasmid>
    </source>
</reference>
<sequence length="77" mass="8214">MALLSLAAAKPERRRAGAAPADTYHHILQEPNRLIFPIVGSSVCVATAGITVNYMVVADLSSTLYIMQRSKVLVSSA</sequence>
<keyword evidence="1" id="KW-0812">Transmembrane</keyword>
<keyword evidence="1" id="KW-0472">Membrane</keyword>
<evidence type="ECO:0000256" key="1">
    <source>
        <dbReference type="SAM" id="Phobius"/>
    </source>
</evidence>
<dbReference type="HOGENOM" id="CLU_2635644_0_0_5"/>
<accession>W6RJZ8</accession>
<dbReference type="EMBL" id="HG916855">
    <property type="protein sequence ID" value="CDM61432.1"/>
    <property type="molecule type" value="Genomic_DNA"/>
</dbReference>
<feature type="transmembrane region" description="Helical" evidence="1">
    <location>
        <begin position="34"/>
        <end position="57"/>
    </location>
</feature>
<name>W6RJZ8_9HYPH</name>
<keyword evidence="2" id="KW-0614">Plasmid</keyword>
<organism evidence="2 3">
    <name type="scientific">Rhizobium favelukesii</name>
    <dbReference type="NCBI Taxonomy" id="348824"/>
    <lineage>
        <taxon>Bacteria</taxon>
        <taxon>Pseudomonadati</taxon>
        <taxon>Pseudomonadota</taxon>
        <taxon>Alphaproteobacteria</taxon>
        <taxon>Hyphomicrobiales</taxon>
        <taxon>Rhizobiaceae</taxon>
        <taxon>Rhizobium/Agrobacterium group</taxon>
        <taxon>Rhizobium</taxon>
    </lineage>
</organism>